<accession>H2IPE0</accession>
<sequence length="36" mass="4015">MHSLAFSRHSDKNFDSIPPVVSILCKEPPTFLLSVT</sequence>
<keyword evidence="2" id="KW-1185">Reference proteome</keyword>
<dbReference type="HOGENOM" id="CLU_3357998_0_0_6"/>
<dbReference type="KEGG" id="raq:Rahaq2_3654"/>
<proteinExistence type="predicted"/>
<reference evidence="1 2" key="1">
    <citation type="journal article" date="2012" name="J. Bacteriol.">
        <title>Complete Genome Sequence of Rahnella aquatilis CIP 78.65.</title>
        <authorList>
            <person name="Martinez R.J."/>
            <person name="Bruce D."/>
            <person name="Detter C."/>
            <person name="Goodwin L.A."/>
            <person name="Han J."/>
            <person name="Han C.S."/>
            <person name="Held B."/>
            <person name="Land M.L."/>
            <person name="Mikhailova N."/>
            <person name="Nolan M."/>
            <person name="Pennacchio L."/>
            <person name="Pitluck S."/>
            <person name="Tapia R."/>
            <person name="Woyke T."/>
            <person name="Sobecky P.A."/>
        </authorList>
    </citation>
    <scope>NUCLEOTIDE SEQUENCE [LARGE SCALE GENOMIC DNA]</scope>
    <source>
        <strain evidence="2">ATCC 33071 / DSM 4594 / JCM 1683 / NBRC 105701 / NCIMB 13365 / CIP 78.65</strain>
    </source>
</reference>
<dbReference type="EMBL" id="CP003244">
    <property type="protein sequence ID" value="AEX53448.1"/>
    <property type="molecule type" value="Genomic_DNA"/>
</dbReference>
<name>H2IPE0_RAHAC</name>
<organism evidence="1 2">
    <name type="scientific">Rahnella aquatilis (strain ATCC 33071 / DSM 4594 / JCM 1683 / NBRC 105701 / NCIMB 13365 / CIP 78.65)</name>
    <dbReference type="NCBI Taxonomy" id="745277"/>
    <lineage>
        <taxon>Bacteria</taxon>
        <taxon>Pseudomonadati</taxon>
        <taxon>Pseudomonadota</taxon>
        <taxon>Gammaproteobacteria</taxon>
        <taxon>Enterobacterales</taxon>
        <taxon>Yersiniaceae</taxon>
        <taxon>Rahnella</taxon>
    </lineage>
</organism>
<reference evidence="2" key="2">
    <citation type="submission" date="2012-01" db="EMBL/GenBank/DDBJ databases">
        <title>Complete sequence of chromosome of Rahnella aquatilis CIP 78.65.</title>
        <authorList>
            <person name="Lucas S."/>
            <person name="Han J."/>
            <person name="Lapidus A."/>
            <person name="Cheng J.-F."/>
            <person name="Goodwin L."/>
            <person name="Pitluck S."/>
            <person name="Peters L."/>
            <person name="Ovchinnikova G."/>
            <person name="Held B."/>
            <person name="Detter J.C."/>
            <person name="Han C."/>
            <person name="Tapia R."/>
            <person name="Land M."/>
            <person name="Hauser L."/>
            <person name="Kyrpides N."/>
            <person name="Ivanova N."/>
            <person name="Pagani I."/>
            <person name="Sobecky P."/>
            <person name="Martinez R."/>
            <person name="Woyke T."/>
        </authorList>
    </citation>
    <scope>NUCLEOTIDE SEQUENCE [LARGE SCALE GENOMIC DNA]</scope>
    <source>
        <strain evidence="2">ATCC 33071 / DSM 4594 / JCM 1683 / NBRC 105701 / NCIMB 13365 / CIP 78.65</strain>
    </source>
</reference>
<evidence type="ECO:0000313" key="1">
    <source>
        <dbReference type="EMBL" id="AEX53448.1"/>
    </source>
</evidence>
<dbReference type="Proteomes" id="UP000009010">
    <property type="component" value="Chromosome"/>
</dbReference>
<gene>
    <name evidence="1" type="ordered locus">Rahaq2_3654</name>
</gene>
<evidence type="ECO:0000313" key="2">
    <source>
        <dbReference type="Proteomes" id="UP000009010"/>
    </source>
</evidence>
<dbReference type="AlphaFoldDB" id="H2IPE0"/>
<protein>
    <submittedName>
        <fullName evidence="1">Uncharacterized protein</fullName>
    </submittedName>
</protein>